<dbReference type="EMBL" id="JABSTQ010009930">
    <property type="protein sequence ID" value="KAG0424831.1"/>
    <property type="molecule type" value="Genomic_DNA"/>
</dbReference>
<organism evidence="1 2">
    <name type="scientific">Ixodes persulcatus</name>
    <name type="common">Taiga tick</name>
    <dbReference type="NCBI Taxonomy" id="34615"/>
    <lineage>
        <taxon>Eukaryota</taxon>
        <taxon>Metazoa</taxon>
        <taxon>Ecdysozoa</taxon>
        <taxon>Arthropoda</taxon>
        <taxon>Chelicerata</taxon>
        <taxon>Arachnida</taxon>
        <taxon>Acari</taxon>
        <taxon>Parasitiformes</taxon>
        <taxon>Ixodida</taxon>
        <taxon>Ixodoidea</taxon>
        <taxon>Ixodidae</taxon>
        <taxon>Ixodinae</taxon>
        <taxon>Ixodes</taxon>
    </lineage>
</organism>
<comment type="caution">
    <text evidence="1">The sequence shown here is derived from an EMBL/GenBank/DDBJ whole genome shotgun (WGS) entry which is preliminary data.</text>
</comment>
<gene>
    <name evidence="1" type="ORF">HPB47_027969</name>
</gene>
<name>A0AC60PUK1_IXOPE</name>
<reference evidence="1 2" key="1">
    <citation type="journal article" date="2020" name="Cell">
        <title>Large-Scale Comparative Analyses of Tick Genomes Elucidate Their Genetic Diversity and Vector Capacities.</title>
        <authorList>
            <consortium name="Tick Genome and Microbiome Consortium (TIGMIC)"/>
            <person name="Jia N."/>
            <person name="Wang J."/>
            <person name="Shi W."/>
            <person name="Du L."/>
            <person name="Sun Y."/>
            <person name="Zhan W."/>
            <person name="Jiang J.F."/>
            <person name="Wang Q."/>
            <person name="Zhang B."/>
            <person name="Ji P."/>
            <person name="Bell-Sakyi L."/>
            <person name="Cui X.M."/>
            <person name="Yuan T.T."/>
            <person name="Jiang B.G."/>
            <person name="Yang W.F."/>
            <person name="Lam T.T."/>
            <person name="Chang Q.C."/>
            <person name="Ding S.J."/>
            <person name="Wang X.J."/>
            <person name="Zhu J.G."/>
            <person name="Ruan X.D."/>
            <person name="Zhao L."/>
            <person name="Wei J.T."/>
            <person name="Ye R.Z."/>
            <person name="Que T.C."/>
            <person name="Du C.H."/>
            <person name="Zhou Y.H."/>
            <person name="Cheng J.X."/>
            <person name="Dai P.F."/>
            <person name="Guo W.B."/>
            <person name="Han X.H."/>
            <person name="Huang E.J."/>
            <person name="Li L.F."/>
            <person name="Wei W."/>
            <person name="Gao Y.C."/>
            <person name="Liu J.Z."/>
            <person name="Shao H.Z."/>
            <person name="Wang X."/>
            <person name="Wang C.C."/>
            <person name="Yang T.C."/>
            <person name="Huo Q.B."/>
            <person name="Li W."/>
            <person name="Chen H.Y."/>
            <person name="Chen S.E."/>
            <person name="Zhou L.G."/>
            <person name="Ni X.B."/>
            <person name="Tian J.H."/>
            <person name="Sheng Y."/>
            <person name="Liu T."/>
            <person name="Pan Y.S."/>
            <person name="Xia L.Y."/>
            <person name="Li J."/>
            <person name="Zhao F."/>
            <person name="Cao W.C."/>
        </authorList>
    </citation>
    <scope>NUCLEOTIDE SEQUENCE [LARGE SCALE GENOMIC DNA]</scope>
    <source>
        <strain evidence="1">Iper-2018</strain>
    </source>
</reference>
<dbReference type="Proteomes" id="UP000805193">
    <property type="component" value="Unassembled WGS sequence"/>
</dbReference>
<sequence>MALGADFNELPKSVATIQVRDCSIDFVDSLWLSTLSNLETVVITNSNLKTIARTMFPRPARRLKTMDFWRNSLTVLPTDIGEECPALRFINVAHNMLTSIDEVTMSSLRSQRTYVYAAGEMVKNSVVLHCDTDGRPYRAEDFVRPLQEAGVLSELAGLGAYQMGHVWLVKLKTPEAKEKLMQAGEIQVKGRRCLAIDPYRREVRVKLHWVTFDVPVDTVRRAFEPYGEVKGVVREMWKVDGLVGVESTTLSVVLTLRQDLTLENLPHQLRFYGGTVLVVVPGRAPVCLRCRRIGHIRRECRAPWCSACRGFGHESTDCTRTYARAVAVNNDGGGVNEELMDEVEAEEAASVARGANSEGAHGSNAQAPTEAPNIKDEERQGKSEAEQTSSKTQSSEDRTVPGSDTTKTSKGEEHDNDMEFNPAMIKRRHEGAAAAVAGPGGQQPRQRPEQEGDDVKNKKSRGGSPRRSSSLSQGSHAAAPVTVCHMIWSLCVHANDHTTP</sequence>
<evidence type="ECO:0000313" key="1">
    <source>
        <dbReference type="EMBL" id="KAG0424831.1"/>
    </source>
</evidence>
<accession>A0AC60PUK1</accession>
<proteinExistence type="predicted"/>
<protein>
    <submittedName>
        <fullName evidence="1">Uncharacterized protein</fullName>
    </submittedName>
</protein>
<evidence type="ECO:0000313" key="2">
    <source>
        <dbReference type="Proteomes" id="UP000805193"/>
    </source>
</evidence>
<keyword evidence="2" id="KW-1185">Reference proteome</keyword>